<dbReference type="InterPro" id="IPR057762">
    <property type="entry name" value="UL128-like"/>
</dbReference>
<keyword evidence="2" id="KW-0946">Virion</keyword>
<evidence type="ECO:0000313" key="3">
    <source>
        <dbReference type="Proteomes" id="UP000116555"/>
    </source>
</evidence>
<sequence length="271" mass="29758">MILLFVVCILLSLSAAHAKARATTIPPACCHMVSVNYLPSNCNDFKICSNHTVSLNCDIGEICFPPNSTNAERVIMPLAQNLTREKINKKLPDCNYTPLFVRPNGTVRCASRYDDSKYILGAATQIDYVWVEPAKPQKPFMDFNWFLNTTLEYGRNKTVTHGLLAGITARNATRNDTAATTKTLLNVTLLTTPTPPSETPKPPTRTSVPTAVPTPSPPPTTNISGFSTTANSTDMNVTHVPSISNFTEPEDIVYTFHTANYTRELLVCCTD</sequence>
<dbReference type="GO" id="GO:0019031">
    <property type="term" value="C:viral envelope"/>
    <property type="evidence" value="ECO:0007669"/>
    <property type="project" value="UniProtKB-KW"/>
</dbReference>
<accession>G8XTH9</accession>
<feature type="compositionally biased region" description="Polar residues" evidence="1">
    <location>
        <begin position="222"/>
        <end position="232"/>
    </location>
</feature>
<protein>
    <submittedName>
        <fullName evidence="2">Envelope protein UL128</fullName>
    </submittedName>
</protein>
<dbReference type="GeneID" id="25026521"/>
<dbReference type="KEGG" id="vg:25026521"/>
<feature type="region of interest" description="Disordered" evidence="1">
    <location>
        <begin position="192"/>
        <end position="232"/>
    </location>
</feature>
<feature type="compositionally biased region" description="Pro residues" evidence="1">
    <location>
        <begin position="193"/>
        <end position="203"/>
    </location>
</feature>
<dbReference type="EMBL" id="FJ483968">
    <property type="protein sequence ID" value="AEV80473.1"/>
    <property type="molecule type" value="Genomic_DNA"/>
</dbReference>
<organism evidence="2 3">
    <name type="scientific">Simian cytomegalovirus (strain Colburn)</name>
    <dbReference type="NCBI Taxonomy" id="50292"/>
    <lineage>
        <taxon>Viruses</taxon>
        <taxon>Duplodnaviria</taxon>
        <taxon>Heunggongvirae</taxon>
        <taxon>Peploviricota</taxon>
        <taxon>Herviviricetes</taxon>
        <taxon>Herpesvirales</taxon>
        <taxon>Orthoherpesviridae</taxon>
        <taxon>Betaherpesvirinae</taxon>
        <taxon>Cytomegalovirus</taxon>
        <taxon>Cytomegalovirus cercopithecinebeta5</taxon>
    </lineage>
</organism>
<reference evidence="2 3" key="1">
    <citation type="submission" date="2011-12" db="EMBL/GenBank/DDBJ databases">
        <title>Comparative genomics of primate cytomegaloviruses.</title>
        <authorList>
            <person name="Davison A.J."/>
            <person name="Holton M."/>
            <person name="Dolan A."/>
            <person name="Dargan D.J."/>
            <person name="Gatherer D."/>
            <person name="Hayward G.S."/>
        </authorList>
    </citation>
    <scope>NUCLEOTIDE SEQUENCE [LARGE SCALE GENOMIC DNA]</scope>
    <source>
        <strain evidence="2">2715</strain>
    </source>
</reference>
<keyword evidence="3" id="KW-1185">Reference proteome</keyword>
<dbReference type="Pfam" id="PF25700">
    <property type="entry name" value="UL128"/>
    <property type="match status" value="1"/>
</dbReference>
<evidence type="ECO:0000313" key="2">
    <source>
        <dbReference type="EMBL" id="AEV80473.1"/>
    </source>
</evidence>
<organismHost>
    <name type="scientific">Macaca</name>
    <name type="common">macaques</name>
    <dbReference type="NCBI Taxonomy" id="9539"/>
</organismHost>
<evidence type="ECO:0000256" key="1">
    <source>
        <dbReference type="SAM" id="MobiDB-lite"/>
    </source>
</evidence>
<proteinExistence type="predicted"/>
<dbReference type="RefSeq" id="YP_004936083.1">
    <property type="nucleotide sequence ID" value="NC_012783.2"/>
</dbReference>
<dbReference type="Proteomes" id="UP000116555">
    <property type="component" value="Segment"/>
</dbReference>
<keyword evidence="2" id="KW-0261">Viral envelope protein</keyword>
<gene>
    <name evidence="2" type="primary">UL128</name>
</gene>
<name>G8XTH9_SCMVC</name>